<reference evidence="1" key="1">
    <citation type="submission" date="2020-11" db="EMBL/GenBank/DDBJ databases">
        <authorList>
            <consortium name="DOE Joint Genome Institute"/>
            <person name="Ahrendt S."/>
            <person name="Riley R."/>
            <person name="Andreopoulos W."/>
            <person name="Labutti K."/>
            <person name="Pangilinan J."/>
            <person name="Ruiz-Duenas F.J."/>
            <person name="Barrasa J.M."/>
            <person name="Sanchez-Garcia M."/>
            <person name="Camarero S."/>
            <person name="Miyauchi S."/>
            <person name="Serrano A."/>
            <person name="Linde D."/>
            <person name="Babiker R."/>
            <person name="Drula E."/>
            <person name="Ayuso-Fernandez I."/>
            <person name="Pacheco R."/>
            <person name="Padilla G."/>
            <person name="Ferreira P."/>
            <person name="Barriuso J."/>
            <person name="Kellner H."/>
            <person name="Castanera R."/>
            <person name="Alfaro M."/>
            <person name="Ramirez L."/>
            <person name="Pisabarro A.G."/>
            <person name="Kuo A."/>
            <person name="Tritt A."/>
            <person name="Lipzen A."/>
            <person name="He G."/>
            <person name="Yan M."/>
            <person name="Ng V."/>
            <person name="Cullen D."/>
            <person name="Martin F."/>
            <person name="Rosso M.-N."/>
            <person name="Henrissat B."/>
            <person name="Hibbett D."/>
            <person name="Martinez A.T."/>
            <person name="Grigoriev I.V."/>
        </authorList>
    </citation>
    <scope>NUCLEOTIDE SEQUENCE</scope>
    <source>
        <strain evidence="1">MF-IS2</strain>
    </source>
</reference>
<organism evidence="1 2">
    <name type="scientific">Macrolepiota fuliginosa MF-IS2</name>
    <dbReference type="NCBI Taxonomy" id="1400762"/>
    <lineage>
        <taxon>Eukaryota</taxon>
        <taxon>Fungi</taxon>
        <taxon>Dikarya</taxon>
        <taxon>Basidiomycota</taxon>
        <taxon>Agaricomycotina</taxon>
        <taxon>Agaricomycetes</taxon>
        <taxon>Agaricomycetidae</taxon>
        <taxon>Agaricales</taxon>
        <taxon>Agaricineae</taxon>
        <taxon>Agaricaceae</taxon>
        <taxon>Macrolepiota</taxon>
    </lineage>
</organism>
<comment type="caution">
    <text evidence="1">The sequence shown here is derived from an EMBL/GenBank/DDBJ whole genome shotgun (WGS) entry which is preliminary data.</text>
</comment>
<evidence type="ECO:0000313" key="2">
    <source>
        <dbReference type="Proteomes" id="UP000807342"/>
    </source>
</evidence>
<sequence length="106" mass="12036">MLENNMEWWTQSNSKKPRMCRIKYHNVQQTGVKFHGNQTWLPRRGHQSVTGDGWVFADCQEVSTKTISDTLRSVYFSVLEKAGVVKAPEGGFQVSEFVNTSAAKLI</sequence>
<dbReference type="AlphaFoldDB" id="A0A9P5XD54"/>
<keyword evidence="2" id="KW-1185">Reference proteome</keyword>
<evidence type="ECO:0000313" key="1">
    <source>
        <dbReference type="EMBL" id="KAF9447656.1"/>
    </source>
</evidence>
<gene>
    <name evidence="1" type="ORF">P691DRAFT_782114</name>
</gene>
<dbReference type="OrthoDB" id="1363at2759"/>
<name>A0A9P5XD54_9AGAR</name>
<proteinExistence type="predicted"/>
<dbReference type="Proteomes" id="UP000807342">
    <property type="component" value="Unassembled WGS sequence"/>
</dbReference>
<protein>
    <submittedName>
        <fullName evidence="1">Uncharacterized protein</fullName>
    </submittedName>
</protein>
<accession>A0A9P5XD54</accession>
<dbReference type="EMBL" id="MU151190">
    <property type="protein sequence ID" value="KAF9447656.1"/>
    <property type="molecule type" value="Genomic_DNA"/>
</dbReference>